<dbReference type="PROSITE" id="PS51318">
    <property type="entry name" value="TAT"/>
    <property type="match status" value="1"/>
</dbReference>
<protein>
    <submittedName>
        <fullName evidence="3">Xylose isomerase-like TIM barrel</fullName>
    </submittedName>
</protein>
<dbReference type="OrthoDB" id="9810637at2"/>
<dbReference type="RefSeq" id="WP_145416967.1">
    <property type="nucleotide sequence ID" value="NZ_CP036526.1"/>
</dbReference>
<dbReference type="InterPro" id="IPR006311">
    <property type="entry name" value="TAT_signal"/>
</dbReference>
<evidence type="ECO:0000256" key="1">
    <source>
        <dbReference type="SAM" id="SignalP"/>
    </source>
</evidence>
<dbReference type="SUPFAM" id="SSF51658">
    <property type="entry name" value="Xylose isomerase-like"/>
    <property type="match status" value="1"/>
</dbReference>
<sequence length="312" mass="34429" precursor="true">MQRRQFLQAALAATSAAALAPQMSFADHHEGHAPFKISLAEWSLHKTLRDKSKNLTNLDFPRVTKEEFGIDAVEYVNQFFADKAKDAKYLAELNQRCDDAGVKSLLIMVDREGRLGDPDDAARTKAVENHYQWVDAAKTLGCHSIRVNAGSKGEYKEQQKLAADGLRRVSEYAKPMGLNVIVENHGGLSSNGAWLAGTIKQVGLDNCGTLPDFGNFKVSNDEMYDRYKGVEELMPYAKAVSAKAHDFDDEGNETATDYFKMMDIVLKHGYHGYVGIEYEGKVLGEYEGIKKTKALLEKVAAAVSAKSLKKAG</sequence>
<dbReference type="Pfam" id="PF01261">
    <property type="entry name" value="AP_endonuc_2"/>
    <property type="match status" value="1"/>
</dbReference>
<evidence type="ECO:0000259" key="2">
    <source>
        <dbReference type="Pfam" id="PF01261"/>
    </source>
</evidence>
<name>A0A517NQK2_9BACT</name>
<dbReference type="Proteomes" id="UP000319817">
    <property type="component" value="Chromosome"/>
</dbReference>
<organism evidence="3 4">
    <name type="scientific">Stieleria marina</name>
    <dbReference type="NCBI Taxonomy" id="1930275"/>
    <lineage>
        <taxon>Bacteria</taxon>
        <taxon>Pseudomonadati</taxon>
        <taxon>Planctomycetota</taxon>
        <taxon>Planctomycetia</taxon>
        <taxon>Pirellulales</taxon>
        <taxon>Pirellulaceae</taxon>
        <taxon>Stieleria</taxon>
    </lineage>
</organism>
<dbReference type="AlphaFoldDB" id="A0A517NQK2"/>
<dbReference type="InterPro" id="IPR050312">
    <property type="entry name" value="IolE/XylAMocC-like"/>
</dbReference>
<gene>
    <name evidence="3" type="ORF">K239x_13540</name>
</gene>
<feature type="chain" id="PRO_5021870071" evidence="1">
    <location>
        <begin position="27"/>
        <end position="312"/>
    </location>
</feature>
<feature type="domain" description="Xylose isomerase-like TIM barrel" evidence="2">
    <location>
        <begin position="67"/>
        <end position="285"/>
    </location>
</feature>
<reference evidence="3 4" key="1">
    <citation type="submission" date="2019-02" db="EMBL/GenBank/DDBJ databases">
        <title>Deep-cultivation of Planctomycetes and their phenomic and genomic characterization uncovers novel biology.</title>
        <authorList>
            <person name="Wiegand S."/>
            <person name="Jogler M."/>
            <person name="Boedeker C."/>
            <person name="Pinto D."/>
            <person name="Vollmers J."/>
            <person name="Rivas-Marin E."/>
            <person name="Kohn T."/>
            <person name="Peeters S.H."/>
            <person name="Heuer A."/>
            <person name="Rast P."/>
            <person name="Oberbeckmann S."/>
            <person name="Bunk B."/>
            <person name="Jeske O."/>
            <person name="Meyerdierks A."/>
            <person name="Storesund J.E."/>
            <person name="Kallscheuer N."/>
            <person name="Luecker S."/>
            <person name="Lage O.M."/>
            <person name="Pohl T."/>
            <person name="Merkel B.J."/>
            <person name="Hornburger P."/>
            <person name="Mueller R.-W."/>
            <person name="Bruemmer F."/>
            <person name="Labrenz M."/>
            <person name="Spormann A.M."/>
            <person name="Op den Camp H."/>
            <person name="Overmann J."/>
            <person name="Amann R."/>
            <person name="Jetten M.S.M."/>
            <person name="Mascher T."/>
            <person name="Medema M.H."/>
            <person name="Devos D.P."/>
            <person name="Kaster A.-K."/>
            <person name="Ovreas L."/>
            <person name="Rohde M."/>
            <person name="Galperin M.Y."/>
            <person name="Jogler C."/>
        </authorList>
    </citation>
    <scope>NUCLEOTIDE SEQUENCE [LARGE SCALE GENOMIC DNA]</scope>
    <source>
        <strain evidence="3 4">K23_9</strain>
    </source>
</reference>
<keyword evidence="4" id="KW-1185">Reference proteome</keyword>
<accession>A0A517NQK2</accession>
<proteinExistence type="predicted"/>
<keyword evidence="1" id="KW-0732">Signal</keyword>
<evidence type="ECO:0000313" key="4">
    <source>
        <dbReference type="Proteomes" id="UP000319817"/>
    </source>
</evidence>
<keyword evidence="3" id="KW-0413">Isomerase</keyword>
<dbReference type="Gene3D" id="3.20.20.150">
    <property type="entry name" value="Divalent-metal-dependent TIM barrel enzymes"/>
    <property type="match status" value="1"/>
</dbReference>
<dbReference type="InterPro" id="IPR013022">
    <property type="entry name" value="Xyl_isomerase-like_TIM-brl"/>
</dbReference>
<dbReference type="InterPro" id="IPR036237">
    <property type="entry name" value="Xyl_isomerase-like_sf"/>
</dbReference>
<dbReference type="GO" id="GO:0016853">
    <property type="term" value="F:isomerase activity"/>
    <property type="evidence" value="ECO:0007669"/>
    <property type="project" value="UniProtKB-KW"/>
</dbReference>
<evidence type="ECO:0000313" key="3">
    <source>
        <dbReference type="EMBL" id="QDT09408.1"/>
    </source>
</evidence>
<dbReference type="PANTHER" id="PTHR12110">
    <property type="entry name" value="HYDROXYPYRUVATE ISOMERASE"/>
    <property type="match status" value="1"/>
</dbReference>
<dbReference type="PANTHER" id="PTHR12110:SF53">
    <property type="entry name" value="BLR5974 PROTEIN"/>
    <property type="match status" value="1"/>
</dbReference>
<dbReference type="EMBL" id="CP036526">
    <property type="protein sequence ID" value="QDT09408.1"/>
    <property type="molecule type" value="Genomic_DNA"/>
</dbReference>
<feature type="signal peptide" evidence="1">
    <location>
        <begin position="1"/>
        <end position="26"/>
    </location>
</feature>